<feature type="region of interest" description="Disordered" evidence="1">
    <location>
        <begin position="600"/>
        <end position="623"/>
    </location>
</feature>
<evidence type="ECO:0000256" key="2">
    <source>
        <dbReference type="SAM" id="Phobius"/>
    </source>
</evidence>
<keyword evidence="2" id="KW-0472">Membrane</keyword>
<feature type="compositionally biased region" description="Low complexity" evidence="1">
    <location>
        <begin position="606"/>
        <end position="622"/>
    </location>
</feature>
<accession>A0A2W2FS37</accession>
<dbReference type="AlphaFoldDB" id="A0A2W2FS37"/>
<sequence length="730" mass="79614">MLIRDGGARWLVAWMTAVLIVAGILWKGAATGAVAWAWAIALGGSLLSAGLAALASVVGDRAKAAPHRAVTAVACGSWTAYITVAGWSPTALIVFGIGAAVVGVLEKWLAPAEWMIRTAQQPLTGEVLPAAGPPTAREAFWANVLQRALKQPVPVLQVIPWDKQDDGEQIVIELPDDKTLDTVAHACPTIAARAKLLPGCTIRALPGAHQGLVILDAMKRDCLLDESWVKEETTRSSIYEPVPLARTPRGEYVEATLREKSMMVGGMPGAGKTTFLHRLVMRMARWSDSLIWVADLNGGGLAWPWVEAWARGDAPKPTVDWVATNAYEAAVMVAAAQAIAKDRKINPEARRRKKDADNDVLPVDEKLPAIIIITDEGAEFSQSTALIVRLAKEGITSTAQIARAEGIRVVMSILRGTSDTLDRALKSAMGVMTCLRMNMQAEYGHILETNPRYTGPMHNGSMFIRLPEQGEQVIHTKTERVSLSMIDRHSIATAHLRPDMDDRAQKVAARLTVREVLDDKDPRDLPDIARHPVMRDVEAGRAYSGRWDRQAHKLAELRGEEVPEFADEPEQMHVPDRPTAAEPGSMAERFLLEARQFSRHREPEQVAESPASAAPAAPVVPAQREREVGPMDVFARPAPAPAVPGTDLVPVATHDGVQTSVRELIRMVLRQAGDEWLTDAEIRHRIRDETGIEVGRSRSGQVLGTLRDQGEVERDDSGTKGPYYRLRVSG</sequence>
<dbReference type="SUPFAM" id="SSF52540">
    <property type="entry name" value="P-loop containing nucleoside triphosphate hydrolases"/>
    <property type="match status" value="1"/>
</dbReference>
<feature type="transmembrane region" description="Helical" evidence="2">
    <location>
        <begin position="12"/>
        <end position="29"/>
    </location>
</feature>
<feature type="compositionally biased region" description="Basic and acidic residues" evidence="1">
    <location>
        <begin position="708"/>
        <end position="718"/>
    </location>
</feature>
<feature type="transmembrane region" description="Helical" evidence="2">
    <location>
        <begin position="35"/>
        <end position="57"/>
    </location>
</feature>
<keyword evidence="2" id="KW-0812">Transmembrane</keyword>
<keyword evidence="4" id="KW-1185">Reference proteome</keyword>
<name>A0A2W2FS37_9ACTN</name>
<evidence type="ECO:0008006" key="5">
    <source>
        <dbReference type="Google" id="ProtNLM"/>
    </source>
</evidence>
<feature type="region of interest" description="Disordered" evidence="1">
    <location>
        <begin position="698"/>
        <end position="730"/>
    </location>
</feature>
<dbReference type="Gene3D" id="3.40.50.300">
    <property type="entry name" value="P-loop containing nucleotide triphosphate hydrolases"/>
    <property type="match status" value="1"/>
</dbReference>
<dbReference type="Proteomes" id="UP000248924">
    <property type="component" value="Unassembled WGS sequence"/>
</dbReference>
<evidence type="ECO:0000313" key="4">
    <source>
        <dbReference type="Proteomes" id="UP000248924"/>
    </source>
</evidence>
<organism evidence="3 4">
    <name type="scientific">Micromonospora craterilacus</name>
    <dbReference type="NCBI Taxonomy" id="1655439"/>
    <lineage>
        <taxon>Bacteria</taxon>
        <taxon>Bacillati</taxon>
        <taxon>Actinomycetota</taxon>
        <taxon>Actinomycetes</taxon>
        <taxon>Micromonosporales</taxon>
        <taxon>Micromonosporaceae</taxon>
        <taxon>Micromonospora</taxon>
    </lineage>
</organism>
<proteinExistence type="predicted"/>
<reference evidence="3 4" key="1">
    <citation type="submission" date="2018-01" db="EMBL/GenBank/DDBJ databases">
        <title>Draft genome sequence of Jishengella sp. NA12.</title>
        <authorList>
            <person name="Sahin N."/>
            <person name="Ay H."/>
            <person name="Saygin H."/>
        </authorList>
    </citation>
    <scope>NUCLEOTIDE SEQUENCE [LARGE SCALE GENOMIC DNA]</scope>
    <source>
        <strain evidence="3 4">NA12</strain>
    </source>
</reference>
<evidence type="ECO:0000313" key="3">
    <source>
        <dbReference type="EMBL" id="PZG17824.1"/>
    </source>
</evidence>
<keyword evidence="2" id="KW-1133">Transmembrane helix</keyword>
<dbReference type="InterPro" id="IPR027417">
    <property type="entry name" value="P-loop_NTPase"/>
</dbReference>
<gene>
    <name evidence="3" type="ORF">C1I95_14850</name>
</gene>
<evidence type="ECO:0000256" key="1">
    <source>
        <dbReference type="SAM" id="MobiDB-lite"/>
    </source>
</evidence>
<comment type="caution">
    <text evidence="3">The sequence shown here is derived from an EMBL/GenBank/DDBJ whole genome shotgun (WGS) entry which is preliminary data.</text>
</comment>
<dbReference type="EMBL" id="POTY01000081">
    <property type="protein sequence ID" value="PZG17824.1"/>
    <property type="molecule type" value="Genomic_DNA"/>
</dbReference>
<protein>
    <recommendedName>
        <fullName evidence="5">FtsK domain-containing protein</fullName>
    </recommendedName>
</protein>